<dbReference type="PANTHER" id="PTHR46832">
    <property type="entry name" value="5'-METHYLTHIOADENOSINE/S-ADENOSYLHOMOCYSTEINE NUCLEOSIDASE"/>
    <property type="match status" value="1"/>
</dbReference>
<evidence type="ECO:0000256" key="3">
    <source>
        <dbReference type="ARBA" id="ARBA00022801"/>
    </source>
</evidence>
<dbReference type="GO" id="GO:0019284">
    <property type="term" value="P:L-methionine salvage from S-adenosylmethionine"/>
    <property type="evidence" value="ECO:0007669"/>
    <property type="project" value="TreeGrafter"/>
</dbReference>
<dbReference type="EMBL" id="CP031769">
    <property type="protein sequence ID" value="AXR07563.1"/>
    <property type="molecule type" value="Genomic_DNA"/>
</dbReference>
<dbReference type="CDD" id="cd09008">
    <property type="entry name" value="MTAN"/>
    <property type="match status" value="1"/>
</dbReference>
<comment type="similarity">
    <text evidence="6">Belongs to the PNP/UDP phosphorylase family. MtnN subfamily.</text>
</comment>
<dbReference type="GO" id="GO:0005829">
    <property type="term" value="C:cytosol"/>
    <property type="evidence" value="ECO:0007669"/>
    <property type="project" value="TreeGrafter"/>
</dbReference>
<reference evidence="8 9" key="1">
    <citation type="submission" date="2018-08" db="EMBL/GenBank/DDBJ databases">
        <title>Salinimonas sediminis sp. nov., a piezophilic bacterium isolated from a deep-sea sediment sample from the New Britain Trench.</title>
        <authorList>
            <person name="Cao J."/>
        </authorList>
    </citation>
    <scope>NUCLEOTIDE SEQUENCE [LARGE SCALE GENOMIC DNA]</scope>
    <source>
        <strain evidence="8 9">N102</strain>
    </source>
</reference>
<dbReference type="InterPro" id="IPR000845">
    <property type="entry name" value="Nucleoside_phosphorylase_d"/>
</dbReference>
<keyword evidence="8" id="KW-0326">Glycosidase</keyword>
<keyword evidence="9" id="KW-1185">Reference proteome</keyword>
<dbReference type="NCBIfam" id="TIGR01704">
    <property type="entry name" value="MTA_SAH-Nsdase"/>
    <property type="match status" value="1"/>
</dbReference>
<evidence type="ECO:0000256" key="5">
    <source>
        <dbReference type="ARBA" id="ARBA00050313"/>
    </source>
</evidence>
<dbReference type="FunFam" id="3.40.50.1580:FF:000001">
    <property type="entry name" value="MTA/SAH nucleosidase family protein"/>
    <property type="match status" value="1"/>
</dbReference>
<dbReference type="InterPro" id="IPR010049">
    <property type="entry name" value="MTA_SAH_Nsdase"/>
</dbReference>
<comment type="function">
    <text evidence="6">Catalyzes the irreversible cleavage of the glycosidic bond in both 5'-methylthioadenosine (MTA) and S-adenosylhomocysteine (SAH/AdoHcy) to adenine and the corresponding thioribose, 5'-methylthioribose and S-ribosylhomocysteine, respectively. Also cleaves 5'-deoxyadenosine, a toxic by-product of radical S-adenosylmethionine (SAM) enzymes, into 5-deoxyribose and adenine.</text>
</comment>
<keyword evidence="4 6" id="KW-0486">Methionine biosynthesis</keyword>
<dbReference type="GO" id="GO:0008782">
    <property type="term" value="F:adenosylhomocysteine nucleosidase activity"/>
    <property type="evidence" value="ECO:0007669"/>
    <property type="project" value="UniProtKB-UniRule"/>
</dbReference>
<feature type="active site" description="Proton acceptor" evidence="6">
    <location>
        <position position="13"/>
    </location>
</feature>
<dbReference type="KEGG" id="salm:D0Y50_15075"/>
<evidence type="ECO:0000259" key="7">
    <source>
        <dbReference type="Pfam" id="PF01048"/>
    </source>
</evidence>
<evidence type="ECO:0000256" key="2">
    <source>
        <dbReference type="ARBA" id="ARBA00022605"/>
    </source>
</evidence>
<feature type="domain" description="Nucleoside phosphorylase" evidence="7">
    <location>
        <begin position="3"/>
        <end position="229"/>
    </location>
</feature>
<dbReference type="AlphaFoldDB" id="A0A346NPV6"/>
<dbReference type="NCBIfam" id="NF004079">
    <property type="entry name" value="PRK05584.1"/>
    <property type="match status" value="1"/>
</dbReference>
<evidence type="ECO:0000256" key="6">
    <source>
        <dbReference type="HAMAP-Rule" id="MF_01684"/>
    </source>
</evidence>
<dbReference type="RefSeq" id="WP_117317721.1">
    <property type="nucleotide sequence ID" value="NZ_CP031769.1"/>
</dbReference>
<feature type="active site" description="Proton donor" evidence="6">
    <location>
        <position position="200"/>
    </location>
</feature>
<dbReference type="Pfam" id="PF01048">
    <property type="entry name" value="PNP_UDP_1"/>
    <property type="match status" value="1"/>
</dbReference>
<dbReference type="EC" id="3.2.2.9" evidence="6"/>
<dbReference type="Proteomes" id="UP000262073">
    <property type="component" value="Chromosome"/>
</dbReference>
<gene>
    <name evidence="6" type="primary">mtnN</name>
    <name evidence="8" type="ORF">D0Y50_15075</name>
</gene>
<keyword evidence="2 6" id="KW-0028">Amino-acid biosynthesis</keyword>
<evidence type="ECO:0000256" key="4">
    <source>
        <dbReference type="ARBA" id="ARBA00023167"/>
    </source>
</evidence>
<comment type="pathway">
    <text evidence="1 6">Amino-acid biosynthesis; L-methionine biosynthesis via salvage pathway; S-methyl-5-thio-alpha-D-ribose 1-phosphate from S-methyl-5'-thioadenosine (hydrolase route): step 1/2.</text>
</comment>
<dbReference type="GO" id="GO:0009164">
    <property type="term" value="P:nucleoside catabolic process"/>
    <property type="evidence" value="ECO:0007669"/>
    <property type="project" value="InterPro"/>
</dbReference>
<dbReference type="InterPro" id="IPR035994">
    <property type="entry name" value="Nucleoside_phosphorylase_sf"/>
</dbReference>
<comment type="catalytic activity">
    <reaction evidence="5">
        <text>5'-deoxyadenosine + H2O = 5-deoxy-D-ribose + adenine</text>
        <dbReference type="Rhea" id="RHEA:29859"/>
        <dbReference type="ChEBI" id="CHEBI:15377"/>
        <dbReference type="ChEBI" id="CHEBI:16708"/>
        <dbReference type="ChEBI" id="CHEBI:17319"/>
        <dbReference type="ChEBI" id="CHEBI:149540"/>
        <dbReference type="EC" id="3.2.2.9"/>
    </reaction>
    <physiologicalReaction direction="left-to-right" evidence="5">
        <dbReference type="Rhea" id="RHEA:29860"/>
    </physiologicalReaction>
</comment>
<dbReference type="GO" id="GO:0008930">
    <property type="term" value="F:methylthioadenosine nucleosidase activity"/>
    <property type="evidence" value="ECO:0007669"/>
    <property type="project" value="UniProtKB-UniRule"/>
</dbReference>
<organism evidence="8 9">
    <name type="scientific">Salinimonas sediminis</name>
    <dbReference type="NCBI Taxonomy" id="2303538"/>
    <lineage>
        <taxon>Bacteria</taxon>
        <taxon>Pseudomonadati</taxon>
        <taxon>Pseudomonadota</taxon>
        <taxon>Gammaproteobacteria</taxon>
        <taxon>Alteromonadales</taxon>
        <taxon>Alteromonadaceae</taxon>
        <taxon>Alteromonas/Salinimonas group</taxon>
        <taxon>Salinimonas</taxon>
    </lineage>
</organism>
<comment type="catalytic activity">
    <reaction evidence="6">
        <text>S-methyl-5'-thioadenosine + H2O = 5-(methylsulfanyl)-D-ribose + adenine</text>
        <dbReference type="Rhea" id="RHEA:13617"/>
        <dbReference type="ChEBI" id="CHEBI:15377"/>
        <dbReference type="ChEBI" id="CHEBI:16708"/>
        <dbReference type="ChEBI" id="CHEBI:17509"/>
        <dbReference type="ChEBI" id="CHEBI:78440"/>
        <dbReference type="EC" id="3.2.2.9"/>
    </reaction>
</comment>
<dbReference type="GO" id="GO:0019509">
    <property type="term" value="P:L-methionine salvage from methylthioadenosine"/>
    <property type="evidence" value="ECO:0007669"/>
    <property type="project" value="UniProtKB-UniRule"/>
</dbReference>
<keyword evidence="3 6" id="KW-0378">Hydrolase</keyword>
<name>A0A346NPV6_9ALTE</name>
<evidence type="ECO:0000256" key="1">
    <source>
        <dbReference type="ARBA" id="ARBA00004945"/>
    </source>
</evidence>
<evidence type="ECO:0000313" key="9">
    <source>
        <dbReference type="Proteomes" id="UP000262073"/>
    </source>
</evidence>
<dbReference type="Gene3D" id="3.40.50.1580">
    <property type="entry name" value="Nucleoside phosphorylase domain"/>
    <property type="match status" value="1"/>
</dbReference>
<dbReference type="SUPFAM" id="SSF53167">
    <property type="entry name" value="Purine and uridine phosphorylases"/>
    <property type="match status" value="1"/>
</dbReference>
<comment type="catalytic activity">
    <reaction evidence="6">
        <text>S-adenosyl-L-homocysteine + H2O = S-(5-deoxy-D-ribos-5-yl)-L-homocysteine + adenine</text>
        <dbReference type="Rhea" id="RHEA:17805"/>
        <dbReference type="ChEBI" id="CHEBI:15377"/>
        <dbReference type="ChEBI" id="CHEBI:16708"/>
        <dbReference type="ChEBI" id="CHEBI:57856"/>
        <dbReference type="ChEBI" id="CHEBI:58195"/>
        <dbReference type="EC" id="3.2.2.9"/>
    </reaction>
</comment>
<sequence>MSTIGILGAMDEEVALLQASLKNATTRQWHHLTFIEGKLNHHTVVVAKCGIGKVAAALATTAMIQLYSPDYMVNTGSAGGFDQELEIGDIVIGTAIKHHDVDLTHFGYALGQCAGDMPEAYHSDTTLVDAARTAANDIAGIKCKDGLICTGDAFIGSDEAAQKIRNAFPDMKACEMEGAAIAQTCHMLNTAFVVIRSLSDIAGKTSSISFQEYLEVAAKHSAQLVIAMVAALR</sequence>
<feature type="binding site" evidence="6">
    <location>
        <position position="155"/>
    </location>
    <ligand>
        <name>substrate</name>
    </ligand>
</feature>
<feature type="binding site" evidence="6">
    <location>
        <begin position="176"/>
        <end position="177"/>
    </location>
    <ligand>
        <name>substrate</name>
    </ligand>
</feature>
<dbReference type="PANTHER" id="PTHR46832:SF1">
    <property type="entry name" value="5'-METHYLTHIOADENOSINE_S-ADENOSYLHOMOCYSTEINE NUCLEOSIDASE"/>
    <property type="match status" value="1"/>
</dbReference>
<proteinExistence type="inferred from homology"/>
<evidence type="ECO:0000313" key="8">
    <source>
        <dbReference type="EMBL" id="AXR07563.1"/>
    </source>
</evidence>
<dbReference type="UniPathway" id="UPA00904">
    <property type="reaction ID" value="UER00871"/>
</dbReference>
<dbReference type="HAMAP" id="MF_01684">
    <property type="entry name" value="Salvage_MtnN"/>
    <property type="match status" value="1"/>
</dbReference>
<protein>
    <recommendedName>
        <fullName evidence="6">5'-methylthioadenosine/S-adenosylhomocysteine nucleosidase</fullName>
        <shortName evidence="6">MTA/SAH nucleosidase</shortName>
        <shortName evidence="6">MTAN</shortName>
        <ecNumber evidence="6">3.2.2.9</ecNumber>
    </recommendedName>
    <alternativeName>
        <fullName evidence="6">5'-deoxyadenosine nucleosidase</fullName>
        <shortName evidence="6">DOA nucleosidase</shortName>
        <shortName evidence="6">dAdo nucleosidase</shortName>
    </alternativeName>
    <alternativeName>
        <fullName evidence="6">5'-methylthioadenosine nucleosidase</fullName>
        <shortName evidence="6">MTA nucleosidase</shortName>
    </alternativeName>
    <alternativeName>
        <fullName evidence="6">S-adenosylhomocysteine nucleosidase</fullName>
        <shortName evidence="6">AdoHcy nucleosidase</shortName>
        <shortName evidence="6">SAH nucleosidase</shortName>
        <shortName evidence="6">SRH nucleosidase</shortName>
    </alternativeName>
</protein>
<feature type="binding site" evidence="6">
    <location>
        <position position="79"/>
    </location>
    <ligand>
        <name>substrate</name>
    </ligand>
</feature>
<accession>A0A346NPV6</accession>
<dbReference type="OrthoDB" id="9792278at2"/>